<dbReference type="KEGG" id="gpi:GPICK_00170"/>
<dbReference type="InterPro" id="IPR007236">
    <property type="entry name" value="SlyX"/>
</dbReference>
<feature type="region of interest" description="Disordered" evidence="2">
    <location>
        <begin position="47"/>
        <end position="67"/>
    </location>
</feature>
<dbReference type="AlphaFoldDB" id="A0A0B5BD21"/>
<evidence type="ECO:0000313" key="3">
    <source>
        <dbReference type="EMBL" id="AJE01996.1"/>
    </source>
</evidence>
<keyword evidence="4" id="KW-1185">Reference proteome</keyword>
<organism evidence="3 4">
    <name type="scientific">Geobacter pickeringii</name>
    <dbReference type="NCBI Taxonomy" id="345632"/>
    <lineage>
        <taxon>Bacteria</taxon>
        <taxon>Pseudomonadati</taxon>
        <taxon>Thermodesulfobacteriota</taxon>
        <taxon>Desulfuromonadia</taxon>
        <taxon>Geobacterales</taxon>
        <taxon>Geobacteraceae</taxon>
        <taxon>Geobacter</taxon>
    </lineage>
</organism>
<sequence>MQERLTDLEIHIAHLERTVQELNEVVFRQQRSIDRLEGELKGLREQVRAGGDSLLKKPEEEEPPPHY</sequence>
<dbReference type="STRING" id="345632.GPICK_00170"/>
<evidence type="ECO:0000313" key="4">
    <source>
        <dbReference type="Proteomes" id="UP000057609"/>
    </source>
</evidence>
<evidence type="ECO:0000256" key="1">
    <source>
        <dbReference type="SAM" id="Coils"/>
    </source>
</evidence>
<dbReference type="RefSeq" id="WP_039739394.1">
    <property type="nucleotide sequence ID" value="NZ_CP009788.1"/>
</dbReference>
<feature type="coiled-coil region" evidence="1">
    <location>
        <begin position="5"/>
        <end position="46"/>
    </location>
</feature>
<name>A0A0B5BD21_9BACT</name>
<dbReference type="EMBL" id="CP009788">
    <property type="protein sequence ID" value="AJE01996.1"/>
    <property type="molecule type" value="Genomic_DNA"/>
</dbReference>
<dbReference type="OrthoDB" id="5297107at2"/>
<gene>
    <name evidence="3" type="ORF">GPICK_00170</name>
</gene>
<protein>
    <submittedName>
        <fullName evidence="3">SlyX family protein</fullName>
    </submittedName>
</protein>
<dbReference type="PANTHER" id="PTHR36508">
    <property type="entry name" value="PROTEIN SLYX"/>
    <property type="match status" value="1"/>
</dbReference>
<keyword evidence="1" id="KW-0175">Coiled coil</keyword>
<dbReference type="PANTHER" id="PTHR36508:SF1">
    <property type="entry name" value="PROTEIN SLYX"/>
    <property type="match status" value="1"/>
</dbReference>
<dbReference type="Gene3D" id="1.20.5.300">
    <property type="match status" value="1"/>
</dbReference>
<dbReference type="Pfam" id="PF04102">
    <property type="entry name" value="SlyX"/>
    <property type="match status" value="1"/>
</dbReference>
<evidence type="ECO:0000256" key="2">
    <source>
        <dbReference type="SAM" id="MobiDB-lite"/>
    </source>
</evidence>
<feature type="compositionally biased region" description="Basic and acidic residues" evidence="2">
    <location>
        <begin position="54"/>
        <end position="67"/>
    </location>
</feature>
<proteinExistence type="predicted"/>
<accession>A0A0B5BD21</accession>
<dbReference type="HOGENOM" id="CLU_180796_5_2_7"/>
<dbReference type="Proteomes" id="UP000057609">
    <property type="component" value="Chromosome"/>
</dbReference>
<reference evidence="3 4" key="1">
    <citation type="journal article" date="2015" name="Genome Announc.">
        <title>Complete Genome of Geobacter pickeringii G13T, a Metal-Reducing Isolate from Sedimentary Kaolin Deposits.</title>
        <authorList>
            <person name="Badalamenti J.P."/>
            <person name="Bond D.R."/>
        </authorList>
    </citation>
    <scope>NUCLEOTIDE SEQUENCE [LARGE SCALE GENOMIC DNA]</scope>
    <source>
        <strain evidence="3 4">G13</strain>
    </source>
</reference>